<organism evidence="3 4">
    <name type="scientific">Xenopus laevis</name>
    <name type="common">African clawed frog</name>
    <dbReference type="NCBI Taxonomy" id="8355"/>
    <lineage>
        <taxon>Eukaryota</taxon>
        <taxon>Metazoa</taxon>
        <taxon>Chordata</taxon>
        <taxon>Craniata</taxon>
        <taxon>Vertebrata</taxon>
        <taxon>Euteleostomi</taxon>
        <taxon>Amphibia</taxon>
        <taxon>Batrachia</taxon>
        <taxon>Anura</taxon>
        <taxon>Pipoidea</taxon>
        <taxon>Pipidae</taxon>
        <taxon>Xenopodinae</taxon>
        <taxon>Xenopus</taxon>
        <taxon>Xenopus</taxon>
    </lineage>
</organism>
<name>A0A974C4Q9_XENLA</name>
<dbReference type="EMBL" id="CM004481">
    <property type="protein sequence ID" value="OCT66186.1"/>
    <property type="molecule type" value="Genomic_DNA"/>
</dbReference>
<dbReference type="Proteomes" id="UP000694892">
    <property type="component" value="Chromosome 8S"/>
</dbReference>
<sequence>MVQLWLLLLLSLPPLLLTQMRIPLPTQPSKHVILCLTKTRKGFILQDGMSREGATQQKDDPPLRSF</sequence>
<keyword evidence="2" id="KW-0732">Signal</keyword>
<proteinExistence type="predicted"/>
<evidence type="ECO:0000313" key="4">
    <source>
        <dbReference type="Proteomes" id="UP000694892"/>
    </source>
</evidence>
<evidence type="ECO:0008006" key="5">
    <source>
        <dbReference type="Google" id="ProtNLM"/>
    </source>
</evidence>
<reference evidence="4" key="1">
    <citation type="journal article" date="2016" name="Nature">
        <title>Genome evolution in the allotetraploid frog Xenopus laevis.</title>
        <authorList>
            <person name="Session A.M."/>
            <person name="Uno Y."/>
            <person name="Kwon T."/>
            <person name="Chapman J.A."/>
            <person name="Toyoda A."/>
            <person name="Takahashi S."/>
            <person name="Fukui A."/>
            <person name="Hikosaka A."/>
            <person name="Suzuki A."/>
            <person name="Kondo M."/>
            <person name="van Heeringen S.J."/>
            <person name="Quigley I."/>
            <person name="Heinz S."/>
            <person name="Ogino H."/>
            <person name="Ochi H."/>
            <person name="Hellsten U."/>
            <person name="Lyons J.B."/>
            <person name="Simakov O."/>
            <person name="Putnam N."/>
            <person name="Stites J."/>
            <person name="Kuroki Y."/>
            <person name="Tanaka T."/>
            <person name="Michiue T."/>
            <person name="Watanabe M."/>
            <person name="Bogdanovic O."/>
            <person name="Lister R."/>
            <person name="Georgiou G."/>
            <person name="Paranjpe S.S."/>
            <person name="van Kruijsbergen I."/>
            <person name="Shu S."/>
            <person name="Carlson J."/>
            <person name="Kinoshita T."/>
            <person name="Ohta Y."/>
            <person name="Mawaribuchi S."/>
            <person name="Jenkins J."/>
            <person name="Grimwood J."/>
            <person name="Schmutz J."/>
            <person name="Mitros T."/>
            <person name="Mozaffari S.V."/>
            <person name="Suzuki Y."/>
            <person name="Haramoto Y."/>
            <person name="Yamamoto T.S."/>
            <person name="Takagi C."/>
            <person name="Heald R."/>
            <person name="Miller K."/>
            <person name="Haudenschild C."/>
            <person name="Kitzman J."/>
            <person name="Nakayama T."/>
            <person name="Izutsu Y."/>
            <person name="Robert J."/>
            <person name="Fortriede J."/>
            <person name="Burns K."/>
            <person name="Lotay V."/>
            <person name="Karimi K."/>
            <person name="Yasuoka Y."/>
            <person name="Dichmann D.S."/>
            <person name="Flajnik M.F."/>
            <person name="Houston D.W."/>
            <person name="Shendure J."/>
            <person name="DuPasquier L."/>
            <person name="Vize P.D."/>
            <person name="Zorn A.M."/>
            <person name="Ito M."/>
            <person name="Marcotte E.M."/>
            <person name="Wallingford J.B."/>
            <person name="Ito Y."/>
            <person name="Asashima M."/>
            <person name="Ueno N."/>
            <person name="Matsuda Y."/>
            <person name="Veenstra G.J."/>
            <person name="Fujiyama A."/>
            <person name="Harland R.M."/>
            <person name="Taira M."/>
            <person name="Rokhsar D.S."/>
        </authorList>
    </citation>
    <scope>NUCLEOTIDE SEQUENCE [LARGE SCALE GENOMIC DNA]</scope>
    <source>
        <strain evidence="4">J</strain>
    </source>
</reference>
<evidence type="ECO:0000256" key="2">
    <source>
        <dbReference type="SAM" id="SignalP"/>
    </source>
</evidence>
<accession>A0A974C4Q9</accession>
<feature type="region of interest" description="Disordered" evidence="1">
    <location>
        <begin position="47"/>
        <end position="66"/>
    </location>
</feature>
<dbReference type="AlphaFoldDB" id="A0A974C4Q9"/>
<feature type="chain" id="PRO_5037929710" description="Secreted protein" evidence="2">
    <location>
        <begin position="19"/>
        <end position="66"/>
    </location>
</feature>
<protein>
    <recommendedName>
        <fullName evidence="5">Secreted protein</fullName>
    </recommendedName>
</protein>
<feature type="signal peptide" evidence="2">
    <location>
        <begin position="1"/>
        <end position="18"/>
    </location>
</feature>
<gene>
    <name evidence="3" type="ORF">XELAEV_18042444mg</name>
</gene>
<evidence type="ECO:0000313" key="3">
    <source>
        <dbReference type="EMBL" id="OCT66186.1"/>
    </source>
</evidence>
<feature type="compositionally biased region" description="Basic and acidic residues" evidence="1">
    <location>
        <begin position="57"/>
        <end position="66"/>
    </location>
</feature>
<evidence type="ECO:0000256" key="1">
    <source>
        <dbReference type="SAM" id="MobiDB-lite"/>
    </source>
</evidence>